<dbReference type="PROSITE" id="PS50109">
    <property type="entry name" value="HIS_KIN"/>
    <property type="match status" value="1"/>
</dbReference>
<feature type="modified residue" description="4-aspartylphosphate" evidence="5">
    <location>
        <position position="965"/>
    </location>
</feature>
<dbReference type="SUPFAM" id="SSF55874">
    <property type="entry name" value="ATPase domain of HSP90 chaperone/DNA topoisomerase II/histidine kinase"/>
    <property type="match status" value="1"/>
</dbReference>
<feature type="transmembrane region" description="Helical" evidence="6">
    <location>
        <begin position="35"/>
        <end position="56"/>
    </location>
</feature>
<dbReference type="Gene3D" id="3.30.450.20">
    <property type="entry name" value="PAS domain"/>
    <property type="match status" value="1"/>
</dbReference>
<gene>
    <name evidence="9" type="ORF">ISS97_16630</name>
</gene>
<dbReference type="InterPro" id="IPR003594">
    <property type="entry name" value="HATPase_dom"/>
</dbReference>
<accession>A0ABW8K7N9</accession>
<dbReference type="InterPro" id="IPR004358">
    <property type="entry name" value="Sig_transdc_His_kin-like_C"/>
</dbReference>
<dbReference type="RefSeq" id="WP_379983483.1">
    <property type="nucleotide sequence ID" value="NZ_JADIKD010000012.1"/>
</dbReference>
<dbReference type="InterPro" id="IPR003661">
    <property type="entry name" value="HisK_dim/P_dom"/>
</dbReference>
<evidence type="ECO:0000313" key="10">
    <source>
        <dbReference type="Proteomes" id="UP001620408"/>
    </source>
</evidence>
<dbReference type="PANTHER" id="PTHR45339">
    <property type="entry name" value="HYBRID SIGNAL TRANSDUCTION HISTIDINE KINASE J"/>
    <property type="match status" value="1"/>
</dbReference>
<sequence>MNRRLHQLKAALAGHRVDVSGDGDLAAMRRHQRRMLYGGGLVLSLVVVLALIGVIAQRMTDYQTNQLDEFNSARLALESQFIQRDAGYVRTLNTMEYAWRHRRARLMAGGDAHERNFLANGEHAVVIGGPEAMPWLVLGEHASAMPRATLDRYLGLIAELSVTVQTSIMESSRPDSTIGYFYDPSGSFFAFGRGLDEGGWREATGQRDRASMFANLAKHGVDLHDAAALRKLRQGNPFLSFYSTKLPRIQTTLGRHPVTGAPAITGSFALMDGEKPIGAMVIFEPAERFADRLREVATGDFALITHQGEVVLSTPSAEAASGLVKEFRRANGWSAWRSGVTAHRHGGRFFIADRVKGTDWSLVYAYTWHDFVAQHGSAVGIDAALAVLVLLGLWGLLIHLDRGVFTPALTRASRVYESEDLSRAIIETSPVGLCLIAADDGAPILQNDLVREYAAGVHHGHRTLYRQLVEGFAKATQSPTGRPEGREFKLTLDETGVYEKRHLLTAVVPATYQHRAVLLCALRDLTARVEMEASLRQARQDAENASRAKSAFVATMSHEIRTPLNGILGHMELLGRTAMSAQQTERLSRIRHSADSLLAVISDVLDVSKIEAGQLDIEELPFDPRAMIEQVALLYAPMAQAKGVRLLYRIDPALRSGYRGGVARIEQVLRNLVSNAIKFTASGKVVLRASPVSDLDGTTQRVRFEVIDSGIGLTEAQQVRLFEPFVQADVSIGRRFGGTGLGLALCRQLSELMGGAITVRSTPGVGSVFALELPLQVDSAVRPKERPLEGMQVALLSSVPEWRGEIGDRLAAWGAQVATAAHPDELDSDFLASASALVIYGLPWGAWTDAEEAALEARHVIRARSDGPLLPEWHEDAAIISCYASDALLRALLQDCADDMSEPAAEEAQADSERCRILLVDDNPVNRELAQQQLELLGYAVETAEHGKAALARWDAGKYDIVMTDVNMPVMNGYDFTRSLRHLGVTLPVLAFTASTEQEERMRCERAGITELLLKPLSLDQLRASLLPYAIP</sequence>
<dbReference type="SMART" id="SM00448">
    <property type="entry name" value="REC"/>
    <property type="match status" value="1"/>
</dbReference>
<dbReference type="InterPro" id="IPR001789">
    <property type="entry name" value="Sig_transdc_resp-reg_receiver"/>
</dbReference>
<keyword evidence="6" id="KW-0472">Membrane</keyword>
<evidence type="ECO:0000256" key="1">
    <source>
        <dbReference type="ARBA" id="ARBA00000085"/>
    </source>
</evidence>
<dbReference type="EC" id="2.7.13.3" evidence="2"/>
<comment type="catalytic activity">
    <reaction evidence="1">
        <text>ATP + protein L-histidine = ADP + protein N-phospho-L-histidine.</text>
        <dbReference type="EC" id="2.7.13.3"/>
    </reaction>
</comment>
<dbReference type="InterPro" id="IPR036097">
    <property type="entry name" value="HisK_dim/P_sf"/>
</dbReference>
<dbReference type="Gene3D" id="1.10.287.130">
    <property type="match status" value="1"/>
</dbReference>
<dbReference type="SUPFAM" id="SSF52172">
    <property type="entry name" value="CheY-like"/>
    <property type="match status" value="1"/>
</dbReference>
<keyword evidence="6" id="KW-1133">Transmembrane helix</keyword>
<dbReference type="SMART" id="SM00388">
    <property type="entry name" value="HisKA"/>
    <property type="match status" value="1"/>
</dbReference>
<keyword evidence="3 5" id="KW-0597">Phosphoprotein</keyword>
<dbReference type="PROSITE" id="PS50110">
    <property type="entry name" value="RESPONSE_REGULATORY"/>
    <property type="match status" value="1"/>
</dbReference>
<reference evidence="9 10" key="1">
    <citation type="submission" date="2020-10" db="EMBL/GenBank/DDBJ databases">
        <title>Phylogeny of dyella-like bacteria.</title>
        <authorList>
            <person name="Fu J."/>
        </authorList>
    </citation>
    <scope>NUCLEOTIDE SEQUENCE [LARGE SCALE GENOMIC DNA]</scope>
    <source>
        <strain evidence="9 10">BB4</strain>
    </source>
</reference>
<organism evidence="9 10">
    <name type="scientific">Dyella koreensis</name>
    <dbReference type="NCBI Taxonomy" id="311235"/>
    <lineage>
        <taxon>Bacteria</taxon>
        <taxon>Pseudomonadati</taxon>
        <taxon>Pseudomonadota</taxon>
        <taxon>Gammaproteobacteria</taxon>
        <taxon>Lysobacterales</taxon>
        <taxon>Rhodanobacteraceae</taxon>
        <taxon>Dyella</taxon>
    </lineage>
</organism>
<keyword evidence="10" id="KW-1185">Reference proteome</keyword>
<evidence type="ECO:0000256" key="3">
    <source>
        <dbReference type="ARBA" id="ARBA00022553"/>
    </source>
</evidence>
<dbReference type="EMBL" id="JADIKD010000012">
    <property type="protein sequence ID" value="MFK2918899.1"/>
    <property type="molecule type" value="Genomic_DNA"/>
</dbReference>
<proteinExistence type="predicted"/>
<dbReference type="Gene3D" id="3.30.565.10">
    <property type="entry name" value="Histidine kinase-like ATPase, C-terminal domain"/>
    <property type="match status" value="1"/>
</dbReference>
<dbReference type="PANTHER" id="PTHR45339:SF1">
    <property type="entry name" value="HYBRID SIGNAL TRANSDUCTION HISTIDINE KINASE J"/>
    <property type="match status" value="1"/>
</dbReference>
<dbReference type="Pfam" id="PF02518">
    <property type="entry name" value="HATPase_c"/>
    <property type="match status" value="1"/>
</dbReference>
<dbReference type="SMART" id="SM00387">
    <property type="entry name" value="HATPase_c"/>
    <property type="match status" value="1"/>
</dbReference>
<evidence type="ECO:0000256" key="4">
    <source>
        <dbReference type="ARBA" id="ARBA00023012"/>
    </source>
</evidence>
<comment type="caution">
    <text evidence="9">The sequence shown here is derived from an EMBL/GenBank/DDBJ whole genome shotgun (WGS) entry which is preliminary data.</text>
</comment>
<protein>
    <recommendedName>
        <fullName evidence="2">histidine kinase</fullName>
        <ecNumber evidence="2">2.7.13.3</ecNumber>
    </recommendedName>
</protein>
<dbReference type="CDD" id="cd16922">
    <property type="entry name" value="HATPase_EvgS-ArcB-TorS-like"/>
    <property type="match status" value="1"/>
</dbReference>
<dbReference type="PRINTS" id="PR00344">
    <property type="entry name" value="BCTRLSENSOR"/>
</dbReference>
<name>A0ABW8K7N9_9GAMM</name>
<evidence type="ECO:0000313" key="9">
    <source>
        <dbReference type="EMBL" id="MFK2918899.1"/>
    </source>
</evidence>
<evidence type="ECO:0000256" key="2">
    <source>
        <dbReference type="ARBA" id="ARBA00012438"/>
    </source>
</evidence>
<evidence type="ECO:0000259" key="8">
    <source>
        <dbReference type="PROSITE" id="PS50110"/>
    </source>
</evidence>
<dbReference type="InterPro" id="IPR036890">
    <property type="entry name" value="HATPase_C_sf"/>
</dbReference>
<dbReference type="Proteomes" id="UP001620408">
    <property type="component" value="Unassembled WGS sequence"/>
</dbReference>
<feature type="domain" description="Response regulatory" evidence="8">
    <location>
        <begin position="916"/>
        <end position="1030"/>
    </location>
</feature>
<evidence type="ECO:0000256" key="5">
    <source>
        <dbReference type="PROSITE-ProRule" id="PRU00169"/>
    </source>
</evidence>
<dbReference type="SUPFAM" id="SSF47384">
    <property type="entry name" value="Homodimeric domain of signal transducing histidine kinase"/>
    <property type="match status" value="1"/>
</dbReference>
<evidence type="ECO:0000256" key="6">
    <source>
        <dbReference type="SAM" id="Phobius"/>
    </source>
</evidence>
<evidence type="ECO:0000259" key="7">
    <source>
        <dbReference type="PROSITE" id="PS50109"/>
    </source>
</evidence>
<dbReference type="Gene3D" id="3.40.50.2300">
    <property type="match status" value="1"/>
</dbReference>
<dbReference type="Pfam" id="PF00512">
    <property type="entry name" value="HisKA"/>
    <property type="match status" value="1"/>
</dbReference>
<dbReference type="CDD" id="cd17546">
    <property type="entry name" value="REC_hyHK_CKI1_RcsC-like"/>
    <property type="match status" value="1"/>
</dbReference>
<keyword evidence="6" id="KW-0812">Transmembrane</keyword>
<feature type="domain" description="Histidine kinase" evidence="7">
    <location>
        <begin position="555"/>
        <end position="777"/>
    </location>
</feature>
<dbReference type="InterPro" id="IPR005467">
    <property type="entry name" value="His_kinase_dom"/>
</dbReference>
<dbReference type="InterPro" id="IPR011006">
    <property type="entry name" value="CheY-like_superfamily"/>
</dbReference>
<keyword evidence="4" id="KW-0902">Two-component regulatory system</keyword>
<dbReference type="CDD" id="cd00082">
    <property type="entry name" value="HisKA"/>
    <property type="match status" value="1"/>
</dbReference>
<dbReference type="Pfam" id="PF00072">
    <property type="entry name" value="Response_reg"/>
    <property type="match status" value="1"/>
</dbReference>